<comment type="caution">
    <text evidence="2">The sequence shown here is derived from an EMBL/GenBank/DDBJ whole genome shotgun (WGS) entry which is preliminary data.</text>
</comment>
<dbReference type="PANTHER" id="PTHR22916:SF3">
    <property type="entry name" value="UDP-GLCNAC:BETAGAL BETA-1,3-N-ACETYLGLUCOSAMINYLTRANSFERASE-LIKE PROTEIN 1"/>
    <property type="match status" value="1"/>
</dbReference>
<evidence type="ECO:0000313" key="2">
    <source>
        <dbReference type="EMBL" id="TKZ35174.1"/>
    </source>
</evidence>
<protein>
    <submittedName>
        <fullName evidence="2">Glycosyltransferase family 2 protein</fullName>
    </submittedName>
</protein>
<dbReference type="EMBL" id="SJDU01000147">
    <property type="protein sequence ID" value="TKZ35174.1"/>
    <property type="molecule type" value="Genomic_DNA"/>
</dbReference>
<evidence type="ECO:0000259" key="1">
    <source>
        <dbReference type="Pfam" id="PF00535"/>
    </source>
</evidence>
<gene>
    <name evidence="2" type="ORF">EZH24_06670</name>
</gene>
<dbReference type="InterPro" id="IPR001173">
    <property type="entry name" value="Glyco_trans_2-like"/>
</dbReference>
<dbReference type="InterPro" id="IPR029044">
    <property type="entry name" value="Nucleotide-diphossugar_trans"/>
</dbReference>
<sequence length="192" mass="22506">MWDRFGNIQNDFNETRKEIYISRQLYSNNIQNFNSQLLVSVIIPVYNIGEKYLRHCLESVINQSYKNIEIIIVNDCSAFEEDEKIILEYASKDSRIKYIKHKENMGDGVARMTGLKEAKGYSVLFMDGDDYVALNLLDIAMSEMVKNNVDIVCYNFFVVREENNKIEFNNSYYKDVPYQVLYGESVLDLFCN</sequence>
<dbReference type="SUPFAM" id="SSF53448">
    <property type="entry name" value="Nucleotide-diphospho-sugar transferases"/>
    <property type="match status" value="1"/>
</dbReference>
<dbReference type="Gene3D" id="3.90.550.10">
    <property type="entry name" value="Spore Coat Polysaccharide Biosynthesis Protein SpsA, Chain A"/>
    <property type="match status" value="1"/>
</dbReference>
<dbReference type="Pfam" id="PF00535">
    <property type="entry name" value="Glycos_transf_2"/>
    <property type="match status" value="1"/>
</dbReference>
<reference evidence="2 3" key="1">
    <citation type="journal article" date="2019" name="Anaerobe">
        <title>Brachyspira catarrhinii sp. nov., an anaerobic intestinal spirochaete isolated from vervet monkeys may have been misidentified as Brachyspira aalborgi in previous studies.</title>
        <authorList>
            <person name="Phillips N.D."/>
            <person name="La T."/>
            <person name="Hampson D.J."/>
        </authorList>
    </citation>
    <scope>NUCLEOTIDE SEQUENCE [LARGE SCALE GENOMIC DNA]</scope>
    <source>
        <strain evidence="2 3">Z12</strain>
    </source>
</reference>
<accession>A0ABY2TQS0</accession>
<organism evidence="2 3">
    <name type="scientific">Brachyspira catarrhinii</name>
    <dbReference type="NCBI Taxonomy" id="2528966"/>
    <lineage>
        <taxon>Bacteria</taxon>
        <taxon>Pseudomonadati</taxon>
        <taxon>Spirochaetota</taxon>
        <taxon>Spirochaetia</taxon>
        <taxon>Brachyspirales</taxon>
        <taxon>Brachyspiraceae</taxon>
        <taxon>Brachyspira</taxon>
    </lineage>
</organism>
<evidence type="ECO:0000313" key="3">
    <source>
        <dbReference type="Proteomes" id="UP000310168"/>
    </source>
</evidence>
<feature type="non-terminal residue" evidence="2">
    <location>
        <position position="192"/>
    </location>
</feature>
<dbReference type="Proteomes" id="UP000310168">
    <property type="component" value="Unassembled WGS sequence"/>
</dbReference>
<keyword evidence="3" id="KW-1185">Reference proteome</keyword>
<feature type="domain" description="Glycosyltransferase 2-like" evidence="1">
    <location>
        <begin position="40"/>
        <end position="171"/>
    </location>
</feature>
<name>A0ABY2TQS0_9SPIR</name>
<dbReference type="PANTHER" id="PTHR22916">
    <property type="entry name" value="GLYCOSYLTRANSFERASE"/>
    <property type="match status" value="1"/>
</dbReference>
<dbReference type="CDD" id="cd00761">
    <property type="entry name" value="Glyco_tranf_GTA_type"/>
    <property type="match status" value="1"/>
</dbReference>
<proteinExistence type="predicted"/>